<keyword evidence="4" id="KW-0574">Periplasm</keyword>
<evidence type="ECO:0000313" key="10">
    <source>
        <dbReference type="Proteomes" id="UP000265955"/>
    </source>
</evidence>
<dbReference type="GO" id="GO:0005507">
    <property type="term" value="F:copper ion binding"/>
    <property type="evidence" value="ECO:0007669"/>
    <property type="project" value="InterPro"/>
</dbReference>
<dbReference type="PROSITE" id="PS00196">
    <property type="entry name" value="COPPER_BLUE"/>
    <property type="match status" value="1"/>
</dbReference>
<dbReference type="PANTHER" id="PTHR38439">
    <property type="entry name" value="AURACYANIN-B"/>
    <property type="match status" value="1"/>
</dbReference>
<dbReference type="InterPro" id="IPR033138">
    <property type="entry name" value="Cu_oxidase_CS"/>
</dbReference>
<keyword evidence="6" id="KW-0186">Copper</keyword>
<evidence type="ECO:0000313" key="9">
    <source>
        <dbReference type="EMBL" id="RJF98166.1"/>
    </source>
</evidence>
<protein>
    <submittedName>
        <fullName evidence="9">Plastocyanin</fullName>
    </submittedName>
</protein>
<dbReference type="OrthoDB" id="9816061at2"/>
<proteinExistence type="predicted"/>
<dbReference type="PANTHER" id="PTHR38439:SF3">
    <property type="entry name" value="COPPER-RESISTANT CUPROPROTEIN COPI"/>
    <property type="match status" value="1"/>
</dbReference>
<dbReference type="Gene3D" id="2.60.40.420">
    <property type="entry name" value="Cupredoxins - blue copper proteins"/>
    <property type="match status" value="1"/>
</dbReference>
<evidence type="ECO:0000256" key="5">
    <source>
        <dbReference type="ARBA" id="ARBA00022982"/>
    </source>
</evidence>
<dbReference type="InterPro" id="IPR050845">
    <property type="entry name" value="Cu-binding_ET"/>
</dbReference>
<dbReference type="RefSeq" id="WP_119768111.1">
    <property type="nucleotide sequence ID" value="NZ_QYUO01000001.1"/>
</dbReference>
<organism evidence="9 10">
    <name type="scientific">Noviherbaspirillum saxi</name>
    <dbReference type="NCBI Taxonomy" id="2320863"/>
    <lineage>
        <taxon>Bacteria</taxon>
        <taxon>Pseudomonadati</taxon>
        <taxon>Pseudomonadota</taxon>
        <taxon>Betaproteobacteria</taxon>
        <taxon>Burkholderiales</taxon>
        <taxon>Oxalobacteraceae</taxon>
        <taxon>Noviherbaspirillum</taxon>
    </lineage>
</organism>
<keyword evidence="2" id="KW-0813">Transport</keyword>
<evidence type="ECO:0000256" key="1">
    <source>
        <dbReference type="ARBA" id="ARBA00004418"/>
    </source>
</evidence>
<keyword evidence="7" id="KW-0732">Signal</keyword>
<dbReference type="InterPro" id="IPR000923">
    <property type="entry name" value="BlueCu_1"/>
</dbReference>
<evidence type="ECO:0000256" key="3">
    <source>
        <dbReference type="ARBA" id="ARBA00022723"/>
    </source>
</evidence>
<dbReference type="GO" id="GO:0042597">
    <property type="term" value="C:periplasmic space"/>
    <property type="evidence" value="ECO:0007669"/>
    <property type="project" value="UniProtKB-SubCell"/>
</dbReference>
<name>A0A3A3FQ56_9BURK</name>
<keyword evidence="5" id="KW-0249">Electron transport</keyword>
<evidence type="ECO:0000256" key="4">
    <source>
        <dbReference type="ARBA" id="ARBA00022764"/>
    </source>
</evidence>
<dbReference type="InterPro" id="IPR028871">
    <property type="entry name" value="BlueCu_1_BS"/>
</dbReference>
<evidence type="ECO:0000256" key="7">
    <source>
        <dbReference type="SAM" id="SignalP"/>
    </source>
</evidence>
<evidence type="ECO:0000259" key="8">
    <source>
        <dbReference type="Pfam" id="PF00127"/>
    </source>
</evidence>
<dbReference type="SUPFAM" id="SSF49503">
    <property type="entry name" value="Cupredoxins"/>
    <property type="match status" value="1"/>
</dbReference>
<feature type="domain" description="Blue (type 1) copper" evidence="8">
    <location>
        <begin position="63"/>
        <end position="169"/>
    </location>
</feature>
<dbReference type="EMBL" id="QYUO01000001">
    <property type="protein sequence ID" value="RJF98166.1"/>
    <property type="molecule type" value="Genomic_DNA"/>
</dbReference>
<sequence>MNKQTTIKALSAIVMSLTVAIGASAAYAHSGETHKKATANTPISTDEHAFGKQGDPKKATRTISIDMADTMRFGRADITVKEGETIKFVVTNKGKMMHEMVIGTMDELKAHGELMKKHPGMEHDEPYMSHVSPGKKEEMVWQFTKAGEFYYACLIPGHFEAGMVGKIKVTKG</sequence>
<dbReference type="CDD" id="cd04211">
    <property type="entry name" value="Cupredoxin_like_2"/>
    <property type="match status" value="1"/>
</dbReference>
<feature type="chain" id="PRO_5017391706" evidence="7">
    <location>
        <begin position="26"/>
        <end position="172"/>
    </location>
</feature>
<accession>A0A3A3FQ56</accession>
<evidence type="ECO:0000256" key="2">
    <source>
        <dbReference type="ARBA" id="ARBA00022448"/>
    </source>
</evidence>
<comment type="subcellular location">
    <subcellularLocation>
        <location evidence="1">Periplasm</location>
    </subcellularLocation>
</comment>
<dbReference type="InterPro" id="IPR008972">
    <property type="entry name" value="Cupredoxin"/>
</dbReference>
<dbReference type="GO" id="GO:0009055">
    <property type="term" value="F:electron transfer activity"/>
    <property type="evidence" value="ECO:0007669"/>
    <property type="project" value="InterPro"/>
</dbReference>
<keyword evidence="3" id="KW-0479">Metal-binding</keyword>
<dbReference type="Pfam" id="PF00127">
    <property type="entry name" value="Copper-bind"/>
    <property type="match status" value="1"/>
</dbReference>
<keyword evidence="10" id="KW-1185">Reference proteome</keyword>
<dbReference type="Proteomes" id="UP000265955">
    <property type="component" value="Unassembled WGS sequence"/>
</dbReference>
<reference evidence="10" key="1">
    <citation type="submission" date="2018-09" db="EMBL/GenBank/DDBJ databases">
        <authorList>
            <person name="Zhu H."/>
        </authorList>
    </citation>
    <scope>NUCLEOTIDE SEQUENCE [LARGE SCALE GENOMIC DNA]</scope>
    <source>
        <strain evidence="10">K1R23-30</strain>
    </source>
</reference>
<gene>
    <name evidence="9" type="ORF">D3871_06310</name>
</gene>
<comment type="caution">
    <text evidence="9">The sequence shown here is derived from an EMBL/GenBank/DDBJ whole genome shotgun (WGS) entry which is preliminary data.</text>
</comment>
<feature type="signal peptide" evidence="7">
    <location>
        <begin position="1"/>
        <end position="25"/>
    </location>
</feature>
<dbReference type="AlphaFoldDB" id="A0A3A3FQ56"/>
<evidence type="ECO:0000256" key="6">
    <source>
        <dbReference type="ARBA" id="ARBA00023008"/>
    </source>
</evidence>
<dbReference type="PROSITE" id="PS00079">
    <property type="entry name" value="MULTICOPPER_OXIDASE1"/>
    <property type="match status" value="1"/>
</dbReference>